<dbReference type="InterPro" id="IPR016186">
    <property type="entry name" value="C-type_lectin-like/link_sf"/>
</dbReference>
<dbReference type="Gene3D" id="3.10.100.10">
    <property type="entry name" value="Mannose-Binding Protein A, subunit A"/>
    <property type="match status" value="2"/>
</dbReference>
<dbReference type="SUPFAM" id="SSF56436">
    <property type="entry name" value="C-type lectin-like"/>
    <property type="match status" value="2"/>
</dbReference>
<proteinExistence type="predicted"/>
<dbReference type="HOGENOM" id="CLU_624459_0_0_1"/>
<accession>K1R7M2</accession>
<dbReference type="CDD" id="cd00037">
    <property type="entry name" value="CLECT"/>
    <property type="match status" value="1"/>
</dbReference>
<sequence length="439" mass="49679">MHKILNFLIIVLLKSTKGAEYMEANMKLDNFRFDVNVIQTRHKGDVTDCAVKCTSRLDCLSIQYRDSTQTCRMFDTIFLTSDGASYENGWRYYLKTGGICPPHFTFTAIDGLCFHDGGELRRDAGVKYCAKVGSSLILVSSANIEFFLESILDRVTPSYSGAKSAYIQGQWNSTHWLDDDGQELQYTNWEGGTNNPGPSRIYNIKIKQSSGGYYWKEATSGNDYGSKSETFVVNADFDDFALNGETLETFQSSWDSECVLRCSVRDECLSLQYNSPTGECRLLHDVYVTRSFGVEDKKWRYFQKTGGVCPPQFTLYAEEHTCFHYAGLLSVPMGTDYCRNLNASLIPIQSERMQGFLASIVGKMDSDVKSAYIQGTFNTTHWVLDNQQLLPFTHWGPGEPRLQNPGFVNIKVNKVSGNYYWQTARGLRSLRHVFCGIIV</sequence>
<dbReference type="InterPro" id="IPR003609">
    <property type="entry name" value="Pan_app"/>
</dbReference>
<evidence type="ECO:0008006" key="2">
    <source>
        <dbReference type="Google" id="ProtNLM"/>
    </source>
</evidence>
<dbReference type="InParanoid" id="K1R7M2"/>
<gene>
    <name evidence="1" type="ORF">CGI_10023319</name>
</gene>
<evidence type="ECO:0000313" key="1">
    <source>
        <dbReference type="EMBL" id="EKC29981.1"/>
    </source>
</evidence>
<dbReference type="AlphaFoldDB" id="K1R7M2"/>
<dbReference type="InterPro" id="IPR016187">
    <property type="entry name" value="CTDL_fold"/>
</dbReference>
<dbReference type="Pfam" id="PF00024">
    <property type="entry name" value="PAN_1"/>
    <property type="match status" value="2"/>
</dbReference>
<dbReference type="SMART" id="SM00034">
    <property type="entry name" value="CLECT"/>
    <property type="match status" value="2"/>
</dbReference>
<name>K1R7M2_MAGGI</name>
<dbReference type="SMART" id="SM00473">
    <property type="entry name" value="PAN_AP"/>
    <property type="match status" value="2"/>
</dbReference>
<dbReference type="EMBL" id="JH816843">
    <property type="protein sequence ID" value="EKC29981.1"/>
    <property type="molecule type" value="Genomic_DNA"/>
</dbReference>
<reference evidence="1" key="1">
    <citation type="journal article" date="2012" name="Nature">
        <title>The oyster genome reveals stress adaptation and complexity of shell formation.</title>
        <authorList>
            <person name="Zhang G."/>
            <person name="Fang X."/>
            <person name="Guo X."/>
            <person name="Li L."/>
            <person name="Luo R."/>
            <person name="Xu F."/>
            <person name="Yang P."/>
            <person name="Zhang L."/>
            <person name="Wang X."/>
            <person name="Qi H."/>
            <person name="Xiong Z."/>
            <person name="Que H."/>
            <person name="Xie Y."/>
            <person name="Holland P.W."/>
            <person name="Paps J."/>
            <person name="Zhu Y."/>
            <person name="Wu F."/>
            <person name="Chen Y."/>
            <person name="Wang J."/>
            <person name="Peng C."/>
            <person name="Meng J."/>
            <person name="Yang L."/>
            <person name="Liu J."/>
            <person name="Wen B."/>
            <person name="Zhang N."/>
            <person name="Huang Z."/>
            <person name="Zhu Q."/>
            <person name="Feng Y."/>
            <person name="Mount A."/>
            <person name="Hedgecock D."/>
            <person name="Xu Z."/>
            <person name="Liu Y."/>
            <person name="Domazet-Loso T."/>
            <person name="Du Y."/>
            <person name="Sun X."/>
            <person name="Zhang S."/>
            <person name="Liu B."/>
            <person name="Cheng P."/>
            <person name="Jiang X."/>
            <person name="Li J."/>
            <person name="Fan D."/>
            <person name="Wang W."/>
            <person name="Fu W."/>
            <person name="Wang T."/>
            <person name="Wang B."/>
            <person name="Zhang J."/>
            <person name="Peng Z."/>
            <person name="Li Y."/>
            <person name="Li N."/>
            <person name="Wang J."/>
            <person name="Chen M."/>
            <person name="He Y."/>
            <person name="Tan F."/>
            <person name="Song X."/>
            <person name="Zheng Q."/>
            <person name="Huang R."/>
            <person name="Yang H."/>
            <person name="Du X."/>
            <person name="Chen L."/>
            <person name="Yang M."/>
            <person name="Gaffney P.M."/>
            <person name="Wang S."/>
            <person name="Luo L."/>
            <person name="She Z."/>
            <person name="Ming Y."/>
            <person name="Huang W."/>
            <person name="Zhang S."/>
            <person name="Huang B."/>
            <person name="Zhang Y."/>
            <person name="Qu T."/>
            <person name="Ni P."/>
            <person name="Miao G."/>
            <person name="Wang J."/>
            <person name="Wang Q."/>
            <person name="Steinberg C.E."/>
            <person name="Wang H."/>
            <person name="Li N."/>
            <person name="Qian L."/>
            <person name="Zhang G."/>
            <person name="Li Y."/>
            <person name="Yang H."/>
            <person name="Liu X."/>
            <person name="Wang J."/>
            <person name="Yin Y."/>
            <person name="Wang J."/>
        </authorList>
    </citation>
    <scope>NUCLEOTIDE SEQUENCE [LARGE SCALE GENOMIC DNA]</scope>
    <source>
        <strain evidence="1">05x7-T-G4-1.051#20</strain>
    </source>
</reference>
<organism evidence="1">
    <name type="scientific">Magallana gigas</name>
    <name type="common">Pacific oyster</name>
    <name type="synonym">Crassostrea gigas</name>
    <dbReference type="NCBI Taxonomy" id="29159"/>
    <lineage>
        <taxon>Eukaryota</taxon>
        <taxon>Metazoa</taxon>
        <taxon>Spiralia</taxon>
        <taxon>Lophotrochozoa</taxon>
        <taxon>Mollusca</taxon>
        <taxon>Bivalvia</taxon>
        <taxon>Autobranchia</taxon>
        <taxon>Pteriomorphia</taxon>
        <taxon>Ostreida</taxon>
        <taxon>Ostreoidea</taxon>
        <taxon>Ostreidae</taxon>
        <taxon>Magallana</taxon>
    </lineage>
</organism>
<protein>
    <recommendedName>
        <fullName evidence="2">C-type lectin domain-containing protein</fullName>
    </recommendedName>
</protein>
<dbReference type="InterPro" id="IPR001304">
    <property type="entry name" value="C-type_lectin-like"/>
</dbReference>
<dbReference type="SUPFAM" id="SSF57414">
    <property type="entry name" value="Hairpin loop containing domain-like"/>
    <property type="match status" value="1"/>
</dbReference>